<dbReference type="OrthoDB" id="7849141at2"/>
<keyword evidence="1" id="KW-0732">Signal</keyword>
<evidence type="ECO:0000313" key="2">
    <source>
        <dbReference type="EMBL" id="SFM11576.1"/>
    </source>
</evidence>
<protein>
    <submittedName>
        <fullName evidence="2">Uncharacterized protein</fullName>
    </submittedName>
</protein>
<gene>
    <name evidence="2" type="ORF">SAMN04488042_10433</name>
</gene>
<proteinExistence type="predicted"/>
<reference evidence="2 3" key="1">
    <citation type="submission" date="2016-10" db="EMBL/GenBank/DDBJ databases">
        <authorList>
            <person name="de Groot N.N."/>
        </authorList>
    </citation>
    <scope>NUCLEOTIDE SEQUENCE [LARGE SCALE GENOMIC DNA]</scope>
    <source>
        <strain evidence="2 3">DSM 15283</strain>
    </source>
</reference>
<evidence type="ECO:0000256" key="1">
    <source>
        <dbReference type="SAM" id="SignalP"/>
    </source>
</evidence>
<evidence type="ECO:0000313" key="3">
    <source>
        <dbReference type="Proteomes" id="UP000199144"/>
    </source>
</evidence>
<dbReference type="AlphaFoldDB" id="A0A1I4N8A8"/>
<dbReference type="RefSeq" id="WP_093093936.1">
    <property type="nucleotide sequence ID" value="NZ_FOTQ01000004.1"/>
</dbReference>
<organism evidence="2 3">
    <name type="scientific">Shimia aestuarii</name>
    <dbReference type="NCBI Taxonomy" id="254406"/>
    <lineage>
        <taxon>Bacteria</taxon>
        <taxon>Pseudomonadati</taxon>
        <taxon>Pseudomonadota</taxon>
        <taxon>Alphaproteobacteria</taxon>
        <taxon>Rhodobacterales</taxon>
        <taxon>Roseobacteraceae</taxon>
    </lineage>
</organism>
<dbReference type="EMBL" id="FOTQ01000004">
    <property type="protein sequence ID" value="SFM11576.1"/>
    <property type="molecule type" value="Genomic_DNA"/>
</dbReference>
<feature type="signal peptide" evidence="1">
    <location>
        <begin position="1"/>
        <end position="27"/>
    </location>
</feature>
<feature type="chain" id="PRO_5011544119" evidence="1">
    <location>
        <begin position="28"/>
        <end position="111"/>
    </location>
</feature>
<keyword evidence="3" id="KW-1185">Reference proteome</keyword>
<name>A0A1I4N8A8_9RHOB</name>
<sequence>MKKTIFRSAAMAATMALSTVLAGQTQAQTVMDCTMTDLPRNGAATSRYFFSHDTANNRVVVMDEVTLVVAKTPVSAKITTNTDERLGFKWKVRKVPTVEYRTGAILETTDF</sequence>
<accession>A0A1I4N8A8</accession>
<dbReference type="Proteomes" id="UP000199144">
    <property type="component" value="Unassembled WGS sequence"/>
</dbReference>